<keyword evidence="4 8" id="KW-0418">Kinase</keyword>
<dbReference type="GO" id="GO:0019674">
    <property type="term" value="P:NAD+ metabolic process"/>
    <property type="evidence" value="ECO:0007669"/>
    <property type="project" value="InterPro"/>
</dbReference>
<dbReference type="GO" id="GO:0016226">
    <property type="term" value="P:iron-sulfur cluster assembly"/>
    <property type="evidence" value="ECO:0007669"/>
    <property type="project" value="EnsemblFungi"/>
</dbReference>
<dbReference type="EMBL" id="MCFG01000065">
    <property type="protein sequence ID" value="ORX83768.1"/>
    <property type="molecule type" value="Genomic_DNA"/>
</dbReference>
<keyword evidence="7" id="KW-0520">NAD</keyword>
<keyword evidence="6" id="KW-0521">NADP</keyword>
<evidence type="ECO:0000313" key="8">
    <source>
        <dbReference type="EMBL" id="ORX83768.1"/>
    </source>
</evidence>
<dbReference type="SUPFAM" id="SSF111331">
    <property type="entry name" value="NAD kinase/diacylglycerol kinase-like"/>
    <property type="match status" value="1"/>
</dbReference>
<evidence type="ECO:0000256" key="4">
    <source>
        <dbReference type="ARBA" id="ARBA00022777"/>
    </source>
</evidence>
<protein>
    <submittedName>
        <fullName evidence="8">ATP-NAD kinase</fullName>
    </submittedName>
</protein>
<reference evidence="8 9" key="2">
    <citation type="submission" date="2016-08" db="EMBL/GenBank/DDBJ databases">
        <title>Pervasive Adenine N6-methylation of Active Genes in Fungi.</title>
        <authorList>
            <consortium name="DOE Joint Genome Institute"/>
            <person name="Mondo S.J."/>
            <person name="Dannebaum R.O."/>
            <person name="Kuo R.C."/>
            <person name="Labutti K."/>
            <person name="Haridas S."/>
            <person name="Kuo A."/>
            <person name="Salamov A."/>
            <person name="Ahrendt S.R."/>
            <person name="Lipzen A."/>
            <person name="Sullivan W."/>
            <person name="Andreopoulos W.B."/>
            <person name="Clum A."/>
            <person name="Lindquist E."/>
            <person name="Daum C."/>
            <person name="Ramamoorthy G.K."/>
            <person name="Gryganskyi A."/>
            <person name="Culley D."/>
            <person name="Magnuson J.K."/>
            <person name="James T.Y."/>
            <person name="O'Malley M.A."/>
            <person name="Stajich J.E."/>
            <person name="Spatafora J.W."/>
            <person name="Visel A."/>
            <person name="Grigoriev I.V."/>
        </authorList>
    </citation>
    <scope>NUCLEOTIDE SEQUENCE [LARGE SCALE GENOMIC DNA]</scope>
    <source>
        <strain evidence="8 9">S4</strain>
    </source>
</reference>
<dbReference type="OrthoDB" id="24581at2759"/>
<keyword evidence="9" id="KW-1185">Reference proteome</keyword>
<evidence type="ECO:0000256" key="1">
    <source>
        <dbReference type="ARBA" id="ARBA00010995"/>
    </source>
</evidence>
<dbReference type="GO" id="GO:0005524">
    <property type="term" value="F:ATP binding"/>
    <property type="evidence" value="ECO:0007669"/>
    <property type="project" value="UniProtKB-KW"/>
</dbReference>
<proteinExistence type="inferred from homology"/>
<comment type="similarity">
    <text evidence="1">Belongs to the NAD kinase family.</text>
</comment>
<dbReference type="InterPro" id="IPR002504">
    <property type="entry name" value="NADK"/>
</dbReference>
<sequence length="424" mass="48478">MSINNCNQLWITNYIFNKKIISYRYPFSSVNNYIRSIHHNKYEYISKCNEHSFLLKRYNSSSTSFTNNNIIPTETKPFIFEAVKNHNGPDIIHNLGNPYVDYRLKWKRSPRTVLIVKKPKDNTTEEALISIANWLHQEYPNINIIVEQEVADNLINKLPFIHILKNKKEYPNVVDFVVTLGGDGTILHTSSLFPKEVPPIISFSLGTLGFLLPYDIKHYKEGISNVIKGNVKLLLRMRIAVSIHDKNDNIIKFNNLEQIHAMNEVSLHRGRNPSLTSLKCYVDDEFFTNSVADGLIVSTPTGSTAYSLSAGGPIVHPSVQSLLLTPICPRSLSFRPALLPPYSTIQLSLDNKSRGSVVVNIDGKDYYELNIGEYVQVQISPYPIPCINQKTKKITWKKHINSLLKWNQKFEGFANQLNHHTYSF</sequence>
<dbReference type="Pfam" id="PF20143">
    <property type="entry name" value="NAD_kinase_C"/>
    <property type="match status" value="1"/>
</dbReference>
<reference evidence="8 9" key="1">
    <citation type="submission" date="2016-08" db="EMBL/GenBank/DDBJ databases">
        <title>A Parts List for Fungal Cellulosomes Revealed by Comparative Genomics.</title>
        <authorList>
            <consortium name="DOE Joint Genome Institute"/>
            <person name="Haitjema C.H."/>
            <person name="Gilmore S.P."/>
            <person name="Henske J.K."/>
            <person name="Solomon K.V."/>
            <person name="De Groot R."/>
            <person name="Kuo A."/>
            <person name="Mondo S.J."/>
            <person name="Salamov A.A."/>
            <person name="Labutti K."/>
            <person name="Zhao Z."/>
            <person name="Chiniquy J."/>
            <person name="Barry K."/>
            <person name="Brewer H.M."/>
            <person name="Purvine S.O."/>
            <person name="Wright A.T."/>
            <person name="Boxma B."/>
            <person name="Van Alen T."/>
            <person name="Hackstein J.H."/>
            <person name="Baker S.E."/>
            <person name="Grigoriev I.V."/>
            <person name="O'Malley M.A."/>
        </authorList>
    </citation>
    <scope>NUCLEOTIDE SEQUENCE [LARGE SCALE GENOMIC DNA]</scope>
    <source>
        <strain evidence="8 9">S4</strain>
    </source>
</reference>
<dbReference type="GO" id="GO:0006741">
    <property type="term" value="P:NADP+ biosynthetic process"/>
    <property type="evidence" value="ECO:0007669"/>
    <property type="project" value="EnsemblFungi"/>
</dbReference>
<accession>A0A1Y1XDD9</accession>
<name>A0A1Y1XDD9_9FUNG</name>
<dbReference type="InterPro" id="IPR017438">
    <property type="entry name" value="ATP-NAD_kinase_N"/>
</dbReference>
<organism evidence="8 9">
    <name type="scientific">Anaeromyces robustus</name>
    <dbReference type="NCBI Taxonomy" id="1754192"/>
    <lineage>
        <taxon>Eukaryota</taxon>
        <taxon>Fungi</taxon>
        <taxon>Fungi incertae sedis</taxon>
        <taxon>Chytridiomycota</taxon>
        <taxon>Chytridiomycota incertae sedis</taxon>
        <taxon>Neocallimastigomycetes</taxon>
        <taxon>Neocallimastigales</taxon>
        <taxon>Neocallimastigaceae</taxon>
        <taxon>Anaeromyces</taxon>
    </lineage>
</organism>
<dbReference type="GO" id="GO:0005759">
    <property type="term" value="C:mitochondrial matrix"/>
    <property type="evidence" value="ECO:0007669"/>
    <property type="project" value="EnsemblFungi"/>
</dbReference>
<evidence type="ECO:0000256" key="5">
    <source>
        <dbReference type="ARBA" id="ARBA00022840"/>
    </source>
</evidence>
<dbReference type="STRING" id="1754192.A0A1Y1XDD9"/>
<keyword evidence="5" id="KW-0067">ATP-binding</keyword>
<evidence type="ECO:0000256" key="6">
    <source>
        <dbReference type="ARBA" id="ARBA00022857"/>
    </source>
</evidence>
<gene>
    <name evidence="8" type="ORF">BCR32DRAFT_218338</name>
</gene>
<dbReference type="GO" id="GO:0003951">
    <property type="term" value="F:NAD+ kinase activity"/>
    <property type="evidence" value="ECO:0007669"/>
    <property type="project" value="InterPro"/>
</dbReference>
<dbReference type="InterPro" id="IPR016064">
    <property type="entry name" value="NAD/diacylglycerol_kinase_sf"/>
</dbReference>
<dbReference type="InterPro" id="IPR017437">
    <property type="entry name" value="ATP-NAD_kinase_PpnK-typ_C"/>
</dbReference>
<dbReference type="Gene3D" id="2.60.200.30">
    <property type="entry name" value="Probable inorganic polyphosphate/atp-NAD kinase, domain 2"/>
    <property type="match status" value="1"/>
</dbReference>
<evidence type="ECO:0000256" key="3">
    <source>
        <dbReference type="ARBA" id="ARBA00022741"/>
    </source>
</evidence>
<dbReference type="PANTHER" id="PTHR20275">
    <property type="entry name" value="NAD KINASE"/>
    <property type="match status" value="1"/>
</dbReference>
<dbReference type="Pfam" id="PF01513">
    <property type="entry name" value="NAD_kinase"/>
    <property type="match status" value="1"/>
</dbReference>
<dbReference type="PANTHER" id="PTHR20275:SF26">
    <property type="entry name" value="NADH KINASE POS5, MITOCHONDRIAL"/>
    <property type="match status" value="1"/>
</dbReference>
<evidence type="ECO:0000256" key="2">
    <source>
        <dbReference type="ARBA" id="ARBA00022679"/>
    </source>
</evidence>
<dbReference type="AlphaFoldDB" id="A0A1Y1XDD9"/>
<dbReference type="HAMAP" id="MF_00361">
    <property type="entry name" value="NAD_kinase"/>
    <property type="match status" value="1"/>
</dbReference>
<dbReference type="Proteomes" id="UP000193944">
    <property type="component" value="Unassembled WGS sequence"/>
</dbReference>
<evidence type="ECO:0000313" key="9">
    <source>
        <dbReference type="Proteomes" id="UP000193944"/>
    </source>
</evidence>
<keyword evidence="2" id="KW-0808">Transferase</keyword>
<keyword evidence="3" id="KW-0547">Nucleotide-binding</keyword>
<comment type="caution">
    <text evidence="8">The sequence shown here is derived from an EMBL/GenBank/DDBJ whole genome shotgun (WGS) entry which is preliminary data.</text>
</comment>
<dbReference type="GO" id="GO:0034599">
    <property type="term" value="P:cellular response to oxidative stress"/>
    <property type="evidence" value="ECO:0007669"/>
    <property type="project" value="EnsemblFungi"/>
</dbReference>
<dbReference type="FunFam" id="2.60.200.30:FF:000009">
    <property type="entry name" value="Poly(P)/ATP NAD kinase"/>
    <property type="match status" value="1"/>
</dbReference>
<dbReference type="GO" id="GO:0042736">
    <property type="term" value="F:NADH kinase activity"/>
    <property type="evidence" value="ECO:0007669"/>
    <property type="project" value="EnsemblFungi"/>
</dbReference>
<dbReference type="Gene3D" id="3.40.50.10330">
    <property type="entry name" value="Probable inorganic polyphosphate/atp-NAD kinase, domain 1"/>
    <property type="match status" value="1"/>
</dbReference>
<evidence type="ECO:0000256" key="7">
    <source>
        <dbReference type="ARBA" id="ARBA00023027"/>
    </source>
</evidence>